<keyword evidence="1" id="KW-0812">Transmembrane</keyword>
<name>A0ABD0XB69_UMBPY</name>
<evidence type="ECO:0000313" key="2">
    <source>
        <dbReference type="EMBL" id="KAL1006208.1"/>
    </source>
</evidence>
<accession>A0ABD0XB69</accession>
<gene>
    <name evidence="2" type="ORF">UPYG_G00069260</name>
</gene>
<keyword evidence="1" id="KW-1133">Transmembrane helix</keyword>
<reference evidence="2 3" key="1">
    <citation type="submission" date="2024-06" db="EMBL/GenBank/DDBJ databases">
        <authorList>
            <person name="Pan Q."/>
            <person name="Wen M."/>
            <person name="Jouanno E."/>
            <person name="Zahm M."/>
            <person name="Klopp C."/>
            <person name="Cabau C."/>
            <person name="Louis A."/>
            <person name="Berthelot C."/>
            <person name="Parey E."/>
            <person name="Roest Crollius H."/>
            <person name="Montfort J."/>
            <person name="Robinson-Rechavi M."/>
            <person name="Bouchez O."/>
            <person name="Lampietro C."/>
            <person name="Lopez Roques C."/>
            <person name="Donnadieu C."/>
            <person name="Postlethwait J."/>
            <person name="Bobe J."/>
            <person name="Verreycken H."/>
            <person name="Guiguen Y."/>
        </authorList>
    </citation>
    <scope>NUCLEOTIDE SEQUENCE [LARGE SCALE GENOMIC DNA]</scope>
    <source>
        <strain evidence="2">Up_M1</strain>
        <tissue evidence="2">Testis</tissue>
    </source>
</reference>
<comment type="caution">
    <text evidence="2">The sequence shown here is derived from an EMBL/GenBank/DDBJ whole genome shotgun (WGS) entry which is preliminary data.</text>
</comment>
<dbReference type="Proteomes" id="UP001557470">
    <property type="component" value="Unassembled WGS sequence"/>
</dbReference>
<evidence type="ECO:0000256" key="1">
    <source>
        <dbReference type="SAM" id="Phobius"/>
    </source>
</evidence>
<dbReference type="EMBL" id="JAGEUA010000002">
    <property type="protein sequence ID" value="KAL1006208.1"/>
    <property type="molecule type" value="Genomic_DNA"/>
</dbReference>
<dbReference type="AlphaFoldDB" id="A0ABD0XB69"/>
<organism evidence="2 3">
    <name type="scientific">Umbra pygmaea</name>
    <name type="common">Eastern mudminnow</name>
    <dbReference type="NCBI Taxonomy" id="75934"/>
    <lineage>
        <taxon>Eukaryota</taxon>
        <taxon>Metazoa</taxon>
        <taxon>Chordata</taxon>
        <taxon>Craniata</taxon>
        <taxon>Vertebrata</taxon>
        <taxon>Euteleostomi</taxon>
        <taxon>Actinopterygii</taxon>
        <taxon>Neopterygii</taxon>
        <taxon>Teleostei</taxon>
        <taxon>Protacanthopterygii</taxon>
        <taxon>Esociformes</taxon>
        <taxon>Umbridae</taxon>
        <taxon>Umbra</taxon>
    </lineage>
</organism>
<protein>
    <submittedName>
        <fullName evidence="2">Uncharacterized protein</fullName>
    </submittedName>
</protein>
<sequence>MTVHTQKATPVCISSTKPCWVSSLCVSWTPISLTVVILSSAWILPNFPRSFTVLGRTAFSYSASVME</sequence>
<keyword evidence="1" id="KW-0472">Membrane</keyword>
<feature type="transmembrane region" description="Helical" evidence="1">
    <location>
        <begin position="20"/>
        <end position="44"/>
    </location>
</feature>
<evidence type="ECO:0000313" key="3">
    <source>
        <dbReference type="Proteomes" id="UP001557470"/>
    </source>
</evidence>
<proteinExistence type="predicted"/>
<keyword evidence="3" id="KW-1185">Reference proteome</keyword>